<dbReference type="PRINTS" id="PR00385">
    <property type="entry name" value="P450"/>
</dbReference>
<dbReference type="GO" id="GO:0020037">
    <property type="term" value="F:heme binding"/>
    <property type="evidence" value="ECO:0007669"/>
    <property type="project" value="InterPro"/>
</dbReference>
<dbReference type="GO" id="GO:0016705">
    <property type="term" value="F:oxidoreductase activity, acting on paired donors, with incorporation or reduction of molecular oxygen"/>
    <property type="evidence" value="ECO:0007669"/>
    <property type="project" value="InterPro"/>
</dbReference>
<dbReference type="InterPro" id="IPR002401">
    <property type="entry name" value="Cyt_P450_E_grp-I"/>
</dbReference>
<dbReference type="CDD" id="cd11053">
    <property type="entry name" value="CYP110-like"/>
    <property type="match status" value="1"/>
</dbReference>
<evidence type="ECO:0000313" key="5">
    <source>
        <dbReference type="EMBL" id="AHH19964.1"/>
    </source>
</evidence>
<dbReference type="SUPFAM" id="SSF48264">
    <property type="entry name" value="Cytochrome P450"/>
    <property type="match status" value="1"/>
</dbReference>
<keyword evidence="3 4" id="KW-0408">Iron</keyword>
<dbReference type="HOGENOM" id="CLU_001570_5_1_11"/>
<keyword evidence="6" id="KW-1185">Reference proteome</keyword>
<dbReference type="InterPro" id="IPR050121">
    <property type="entry name" value="Cytochrome_P450_monoxygenase"/>
</dbReference>
<evidence type="ECO:0000256" key="2">
    <source>
        <dbReference type="ARBA" id="ARBA00010617"/>
    </source>
</evidence>
<dbReference type="PATRIC" id="fig|1415166.3.peg.5341"/>
<gene>
    <name evidence="5" type="ORF">NONO_c51800</name>
</gene>
<feature type="binding site" description="axial binding residue" evidence="3">
    <location>
        <position position="383"/>
    </location>
    <ligand>
        <name>heme</name>
        <dbReference type="ChEBI" id="CHEBI:30413"/>
    </ligand>
    <ligandPart>
        <name>Fe</name>
        <dbReference type="ChEBI" id="CHEBI:18248"/>
    </ligandPart>
</feature>
<dbReference type="AlphaFoldDB" id="W5TLF6"/>
<dbReference type="PRINTS" id="PR00463">
    <property type="entry name" value="EP450I"/>
</dbReference>
<evidence type="ECO:0000256" key="1">
    <source>
        <dbReference type="ARBA" id="ARBA00001971"/>
    </source>
</evidence>
<evidence type="ECO:0000256" key="3">
    <source>
        <dbReference type="PIRSR" id="PIRSR602401-1"/>
    </source>
</evidence>
<dbReference type="PANTHER" id="PTHR24305:SF166">
    <property type="entry name" value="CYTOCHROME P450 12A4, MITOCHONDRIAL-RELATED"/>
    <property type="match status" value="1"/>
</dbReference>
<dbReference type="KEGG" id="nno:NONO_c51800"/>
<dbReference type="eggNOG" id="COG2124">
    <property type="taxonomic scope" value="Bacteria"/>
</dbReference>
<dbReference type="Pfam" id="PF00067">
    <property type="entry name" value="p450"/>
    <property type="match status" value="1"/>
</dbReference>
<dbReference type="GO" id="GO:0004497">
    <property type="term" value="F:monooxygenase activity"/>
    <property type="evidence" value="ECO:0007669"/>
    <property type="project" value="UniProtKB-KW"/>
</dbReference>
<accession>W5TLF6</accession>
<dbReference type="STRING" id="1415166.NONO_c51800"/>
<dbReference type="OrthoDB" id="7376058at2"/>
<sequence length="445" mass="50075">MSTVAEQPICLPRGPVLPRAVQAAAYFTGRRRSLEWGRRRYGSAFTLNLPLFGRTVVIADPAQARELFAAGPAIAGNVTPNLGRILGSTSLFGLDGDPHRRHRRILSPPLHGKRMREYESLIEQEYRAEAETWPQYTEFPVLPSTMRMTLNIILRAVFGAEGAELEAMRELMPKIVTLGSRLAIVPLVTTGWGRLDPWLRYNSYRRSYDELIGVLIERARADPDLAERGDILALLLQARYDDGEPMAHKEIADELLALLTAGHETTANTVAWVLERLRRHPAELSCLVAEVDRDEADYLQATIWETQRVRPVIGGVARQITAPSMRLGEWVIPRGTRVIVALGLMHQDPAIYPDPQRFDPERFVGRKPDFTSWLPFGGGNRRCIGAEFANMEMKVVLRCLLRDFELLPTTTPEETWHDRGVAFAPSRGGRIALRRRSARSFAEKG</sequence>
<proteinExistence type="inferred from homology"/>
<comment type="similarity">
    <text evidence="2 4">Belongs to the cytochrome P450 family.</text>
</comment>
<reference evidence="5 6" key="1">
    <citation type="journal article" date="2014" name="Appl. Environ. Microbiol.">
        <title>Insights into the Microbial Degradation of Rubber and Gutta-Percha by Analysis of the Complete Genome of Nocardia nova SH22a.</title>
        <authorList>
            <person name="Luo Q."/>
            <person name="Hiessl S."/>
            <person name="Poehlein A."/>
            <person name="Daniel R."/>
            <person name="Steinbuchel A."/>
        </authorList>
    </citation>
    <scope>NUCLEOTIDE SEQUENCE [LARGE SCALE GENOMIC DNA]</scope>
    <source>
        <strain evidence="5">SH22a</strain>
    </source>
</reference>
<dbReference type="EMBL" id="CP006850">
    <property type="protein sequence ID" value="AHH19964.1"/>
    <property type="molecule type" value="Genomic_DNA"/>
</dbReference>
<dbReference type="InterPro" id="IPR036396">
    <property type="entry name" value="Cyt_P450_sf"/>
</dbReference>
<dbReference type="PROSITE" id="PS00086">
    <property type="entry name" value="CYTOCHROME_P450"/>
    <property type="match status" value="1"/>
</dbReference>
<organism evidence="5 6">
    <name type="scientific">Nocardia nova SH22a</name>
    <dbReference type="NCBI Taxonomy" id="1415166"/>
    <lineage>
        <taxon>Bacteria</taxon>
        <taxon>Bacillati</taxon>
        <taxon>Actinomycetota</taxon>
        <taxon>Actinomycetes</taxon>
        <taxon>Mycobacteriales</taxon>
        <taxon>Nocardiaceae</taxon>
        <taxon>Nocardia</taxon>
    </lineage>
</organism>
<dbReference type="InterPro" id="IPR017972">
    <property type="entry name" value="Cyt_P450_CS"/>
</dbReference>
<dbReference type="Proteomes" id="UP000019150">
    <property type="component" value="Chromosome"/>
</dbReference>
<dbReference type="GO" id="GO:0005506">
    <property type="term" value="F:iron ion binding"/>
    <property type="evidence" value="ECO:0007669"/>
    <property type="project" value="InterPro"/>
</dbReference>
<keyword evidence="4 5" id="KW-0503">Monooxygenase</keyword>
<dbReference type="InterPro" id="IPR001128">
    <property type="entry name" value="Cyt_P450"/>
</dbReference>
<keyword evidence="4" id="KW-0560">Oxidoreductase</keyword>
<name>W5TLF6_9NOCA</name>
<keyword evidence="3 4" id="KW-0479">Metal-binding</keyword>
<dbReference type="PANTHER" id="PTHR24305">
    <property type="entry name" value="CYTOCHROME P450"/>
    <property type="match status" value="1"/>
</dbReference>
<evidence type="ECO:0000256" key="4">
    <source>
        <dbReference type="RuleBase" id="RU000461"/>
    </source>
</evidence>
<dbReference type="Gene3D" id="1.10.630.10">
    <property type="entry name" value="Cytochrome P450"/>
    <property type="match status" value="1"/>
</dbReference>
<comment type="cofactor">
    <cofactor evidence="1 3">
        <name>heme</name>
        <dbReference type="ChEBI" id="CHEBI:30413"/>
    </cofactor>
</comment>
<evidence type="ECO:0000313" key="6">
    <source>
        <dbReference type="Proteomes" id="UP000019150"/>
    </source>
</evidence>
<protein>
    <submittedName>
        <fullName evidence="5">Cytochrome P450 monooxygenase</fullName>
    </submittedName>
</protein>
<keyword evidence="3 4" id="KW-0349">Heme</keyword>